<accession>A0A7J7LNJ9</accession>
<protein>
    <submittedName>
        <fullName evidence="2">Uncharacterized protein</fullName>
    </submittedName>
</protein>
<feature type="transmembrane region" description="Helical" evidence="1">
    <location>
        <begin position="12"/>
        <end position="36"/>
    </location>
</feature>
<organism evidence="2 3">
    <name type="scientific">Kingdonia uniflora</name>
    <dbReference type="NCBI Taxonomy" id="39325"/>
    <lineage>
        <taxon>Eukaryota</taxon>
        <taxon>Viridiplantae</taxon>
        <taxon>Streptophyta</taxon>
        <taxon>Embryophyta</taxon>
        <taxon>Tracheophyta</taxon>
        <taxon>Spermatophyta</taxon>
        <taxon>Magnoliopsida</taxon>
        <taxon>Ranunculales</taxon>
        <taxon>Circaeasteraceae</taxon>
        <taxon>Kingdonia</taxon>
    </lineage>
</organism>
<evidence type="ECO:0000313" key="3">
    <source>
        <dbReference type="Proteomes" id="UP000541444"/>
    </source>
</evidence>
<dbReference type="EMBL" id="JACGCM010002137">
    <property type="protein sequence ID" value="KAF6144217.1"/>
    <property type="molecule type" value="Genomic_DNA"/>
</dbReference>
<sequence length="51" mass="6262">MVRLRSMDYVLFSMFLTYLVMVQQDGYIDSLFLLILAMVEHRMKKYEYVIF</sequence>
<keyword evidence="1" id="KW-0472">Membrane</keyword>
<keyword evidence="1" id="KW-0812">Transmembrane</keyword>
<keyword evidence="1" id="KW-1133">Transmembrane helix</keyword>
<evidence type="ECO:0000313" key="2">
    <source>
        <dbReference type="EMBL" id="KAF6144217.1"/>
    </source>
</evidence>
<dbReference type="AlphaFoldDB" id="A0A7J7LNJ9"/>
<comment type="caution">
    <text evidence="2">The sequence shown here is derived from an EMBL/GenBank/DDBJ whole genome shotgun (WGS) entry which is preliminary data.</text>
</comment>
<keyword evidence="3" id="KW-1185">Reference proteome</keyword>
<proteinExistence type="predicted"/>
<evidence type="ECO:0000256" key="1">
    <source>
        <dbReference type="SAM" id="Phobius"/>
    </source>
</evidence>
<reference evidence="2 3" key="1">
    <citation type="journal article" date="2020" name="IScience">
        <title>Genome Sequencing of the Endangered Kingdonia uniflora (Circaeasteraceae, Ranunculales) Reveals Potential Mechanisms of Evolutionary Specialization.</title>
        <authorList>
            <person name="Sun Y."/>
            <person name="Deng T."/>
            <person name="Zhang A."/>
            <person name="Moore M.J."/>
            <person name="Landis J.B."/>
            <person name="Lin N."/>
            <person name="Zhang H."/>
            <person name="Zhang X."/>
            <person name="Huang J."/>
            <person name="Zhang X."/>
            <person name="Sun H."/>
            <person name="Wang H."/>
        </authorList>
    </citation>
    <scope>NUCLEOTIDE SEQUENCE [LARGE SCALE GENOMIC DNA]</scope>
    <source>
        <strain evidence="2">TB1705</strain>
        <tissue evidence="2">Leaf</tissue>
    </source>
</reference>
<gene>
    <name evidence="2" type="ORF">GIB67_004890</name>
</gene>
<dbReference type="Proteomes" id="UP000541444">
    <property type="component" value="Unassembled WGS sequence"/>
</dbReference>
<name>A0A7J7LNJ9_9MAGN</name>